<protein>
    <submittedName>
        <fullName evidence="1">Uncharacterized protein</fullName>
    </submittedName>
</protein>
<comment type="caution">
    <text evidence="1">The sequence shown here is derived from an EMBL/GenBank/DDBJ whole genome shotgun (WGS) entry which is preliminary data.</text>
</comment>
<organism evidence="1 2">
    <name type="scientific">Kickxella alabastrina</name>
    <dbReference type="NCBI Taxonomy" id="61397"/>
    <lineage>
        <taxon>Eukaryota</taxon>
        <taxon>Fungi</taxon>
        <taxon>Fungi incertae sedis</taxon>
        <taxon>Zoopagomycota</taxon>
        <taxon>Kickxellomycotina</taxon>
        <taxon>Kickxellomycetes</taxon>
        <taxon>Kickxellales</taxon>
        <taxon>Kickxellaceae</taxon>
        <taxon>Kickxella</taxon>
    </lineage>
</organism>
<dbReference type="EMBL" id="JANBPG010000014">
    <property type="protein sequence ID" value="KAJ1901808.1"/>
    <property type="molecule type" value="Genomic_DNA"/>
</dbReference>
<keyword evidence="2" id="KW-1185">Reference proteome</keyword>
<name>A0ACC1IVR6_9FUNG</name>
<evidence type="ECO:0000313" key="2">
    <source>
        <dbReference type="Proteomes" id="UP001150581"/>
    </source>
</evidence>
<sequence>MSSSVTVVYGPGHSVSIKTTPTTTLQAVVNSACEKIPGNYNPESHTLVYNNKTMDLSLTIRFANLPQGAKLTLKSRSAAKSPAIGSVNANRTSASVPPASSSSSPSLSSSKPAASALIKVALQVIGSGRVIGDFTAASTLWDIITSAENRSNRVLNLTKKFRVPESGSLSPAARGLNYLTSMLSPRIGNSGSNSEAEDNASSKMIYQQPVLVLMNKEFASTEVMQSTTLRSLGFTGGSVMVRLSFKDSEAGPAPSLNIGSPVTKTAGAGASAGAARNGLMIGLQSDSPTRSSSAPVTDTNAKIAESKPEQPSIVEETSVVDEPSAVEEPSVVFGSDDDIDNDEKALLSTRQVRVYTQPQSSSASLSSRFALPDSFYQDGSSDLKLLIGIQRARQAEAERGFKNRIKQEKEEQLKHEQLKTKYPKTAIRFRFPDMVQVQATFFSSERVSELFDFVQGILAVPQTLKTLVIQLPVVDLDSMRHVSLFDAKLTPAAVVHVRVQIGASGGGGSVRTRDLLKPSVWGMAESLDAPVSADDAAEDRLQQAAESADDCALEHGRTLSSPASNAPVPAPSTGTKSGTRGAAGNADGPKMPKWFLAGQKRT</sequence>
<accession>A0ACC1IVR6</accession>
<evidence type="ECO:0000313" key="1">
    <source>
        <dbReference type="EMBL" id="KAJ1901808.1"/>
    </source>
</evidence>
<dbReference type="Proteomes" id="UP001150581">
    <property type="component" value="Unassembled WGS sequence"/>
</dbReference>
<proteinExistence type="predicted"/>
<gene>
    <name evidence="1" type="ORF">LPJ66_000479</name>
</gene>
<reference evidence="1" key="1">
    <citation type="submission" date="2022-07" db="EMBL/GenBank/DDBJ databases">
        <title>Phylogenomic reconstructions and comparative analyses of Kickxellomycotina fungi.</title>
        <authorList>
            <person name="Reynolds N.K."/>
            <person name="Stajich J.E."/>
            <person name="Barry K."/>
            <person name="Grigoriev I.V."/>
            <person name="Crous P."/>
            <person name="Smith M.E."/>
        </authorList>
    </citation>
    <scope>NUCLEOTIDE SEQUENCE</scope>
    <source>
        <strain evidence="1">Benny 63K</strain>
    </source>
</reference>